<proteinExistence type="predicted"/>
<dbReference type="EMBL" id="BNJF01000004">
    <property type="protein sequence ID" value="GHO48527.1"/>
    <property type="molecule type" value="Genomic_DNA"/>
</dbReference>
<reference evidence="1" key="1">
    <citation type="submission" date="2020-10" db="EMBL/GenBank/DDBJ databases">
        <title>Taxonomic study of unclassified bacteria belonging to the class Ktedonobacteria.</title>
        <authorList>
            <person name="Yabe S."/>
            <person name="Wang C.M."/>
            <person name="Zheng Y."/>
            <person name="Sakai Y."/>
            <person name="Cavaletti L."/>
            <person name="Monciardini P."/>
            <person name="Donadio S."/>
        </authorList>
    </citation>
    <scope>NUCLEOTIDE SEQUENCE</scope>
    <source>
        <strain evidence="1">SOSP1-1</strain>
    </source>
</reference>
<accession>A0A8J3I1Y4</accession>
<evidence type="ECO:0000313" key="1">
    <source>
        <dbReference type="EMBL" id="GHO48527.1"/>
    </source>
</evidence>
<organism evidence="1 2">
    <name type="scientific">Ktedonospora formicarum</name>
    <dbReference type="NCBI Taxonomy" id="2778364"/>
    <lineage>
        <taxon>Bacteria</taxon>
        <taxon>Bacillati</taxon>
        <taxon>Chloroflexota</taxon>
        <taxon>Ktedonobacteria</taxon>
        <taxon>Ktedonobacterales</taxon>
        <taxon>Ktedonobacteraceae</taxon>
        <taxon>Ktedonospora</taxon>
    </lineage>
</organism>
<protein>
    <submittedName>
        <fullName evidence="1">Uncharacterized protein</fullName>
    </submittedName>
</protein>
<evidence type="ECO:0000313" key="2">
    <source>
        <dbReference type="Proteomes" id="UP000612362"/>
    </source>
</evidence>
<gene>
    <name evidence="1" type="ORF">KSX_66900</name>
</gene>
<dbReference type="Proteomes" id="UP000612362">
    <property type="component" value="Unassembled WGS sequence"/>
</dbReference>
<dbReference type="AlphaFoldDB" id="A0A8J3I1Y4"/>
<sequence length="49" mass="5770">MMLESPVRGKRARRVWRGPVRKRSSNATFAGRLPYPDPEYVRKKRLVTV</sequence>
<comment type="caution">
    <text evidence="1">The sequence shown here is derived from an EMBL/GenBank/DDBJ whole genome shotgun (WGS) entry which is preliminary data.</text>
</comment>
<name>A0A8J3I1Y4_9CHLR</name>
<keyword evidence="2" id="KW-1185">Reference proteome</keyword>